<name>A0A0T5PF89_9RHOB</name>
<dbReference type="Gene3D" id="3.30.2000.30">
    <property type="match status" value="1"/>
</dbReference>
<organism evidence="1 3">
    <name type="scientific">Roseovarius indicus</name>
    <dbReference type="NCBI Taxonomy" id="540747"/>
    <lineage>
        <taxon>Bacteria</taxon>
        <taxon>Pseudomonadati</taxon>
        <taxon>Pseudomonadota</taxon>
        <taxon>Alphaproteobacteria</taxon>
        <taxon>Rhodobacterales</taxon>
        <taxon>Roseobacteraceae</taxon>
        <taxon>Roseovarius</taxon>
    </lineage>
</organism>
<evidence type="ECO:0008006" key="5">
    <source>
        <dbReference type="Google" id="ProtNLM"/>
    </source>
</evidence>
<dbReference type="STRING" id="540747.SAMN04488031_102753"/>
<dbReference type="Proteomes" id="UP000051401">
    <property type="component" value="Unassembled WGS sequence"/>
</dbReference>
<dbReference type="Proteomes" id="UP000325785">
    <property type="component" value="Chromosome"/>
</dbReference>
<protein>
    <recommendedName>
        <fullName evidence="5">DUF3168 domain-containing protein</fullName>
    </recommendedName>
</protein>
<gene>
    <name evidence="2" type="ORF">RIdsm_04749</name>
    <name evidence="1" type="ORF">XM52_02595</name>
</gene>
<evidence type="ECO:0000313" key="1">
    <source>
        <dbReference type="EMBL" id="KRS19738.1"/>
    </source>
</evidence>
<reference evidence="2 4" key="2">
    <citation type="submission" date="2018-08" db="EMBL/GenBank/DDBJ databases">
        <title>Genetic Globetrotter - A new plasmid hitch-hiking vast phylogenetic and geographic distances.</title>
        <authorList>
            <person name="Vollmers J."/>
            <person name="Petersen J."/>
        </authorList>
    </citation>
    <scope>NUCLEOTIDE SEQUENCE [LARGE SCALE GENOMIC DNA]</scope>
    <source>
        <strain evidence="2 4">DSM 26383</strain>
    </source>
</reference>
<proteinExistence type="predicted"/>
<reference evidence="1 3" key="1">
    <citation type="submission" date="2015-04" db="EMBL/GenBank/DDBJ databases">
        <title>The draft genome sequence of Roseovarius indicus B108T.</title>
        <authorList>
            <person name="Li G."/>
            <person name="Lai Q."/>
            <person name="Shao Z."/>
            <person name="Yan P."/>
        </authorList>
    </citation>
    <scope>NUCLEOTIDE SEQUENCE [LARGE SCALE GENOMIC DNA]</scope>
    <source>
        <strain evidence="1 3">B108</strain>
    </source>
</reference>
<dbReference type="KEGG" id="rid:RIdsm_04749"/>
<dbReference type="InterPro" id="IPR053745">
    <property type="entry name" value="Viral_Tail_Comp_sf"/>
</dbReference>
<dbReference type="PATRIC" id="fig|540747.5.peg.527"/>
<evidence type="ECO:0000313" key="2">
    <source>
        <dbReference type="EMBL" id="QEW28908.1"/>
    </source>
</evidence>
<evidence type="ECO:0000313" key="4">
    <source>
        <dbReference type="Proteomes" id="UP000325785"/>
    </source>
</evidence>
<dbReference type="AlphaFoldDB" id="A0A0T5PF89"/>
<sequence>MSVDLAVQKAIRARLVATPAVTDLVPASSILDRNARPAPRPGIVIGDAQVVDEGQSIARTRSRVYHSLHVWKTEPSREGVKEIMAAIRAAIRSGRLDLGAGYHCIDWRVSNMRALSDPDGESSHGVMTIDCLVEEAAP</sequence>
<dbReference type="EMBL" id="CP031598">
    <property type="protein sequence ID" value="QEW28908.1"/>
    <property type="molecule type" value="Genomic_DNA"/>
</dbReference>
<dbReference type="InterPro" id="IPR021508">
    <property type="entry name" value="Gp17-like"/>
</dbReference>
<dbReference type="RefSeq" id="WP_057812943.1">
    <property type="nucleotide sequence ID" value="NZ_CP031598.1"/>
</dbReference>
<dbReference type="OrthoDB" id="7630456at2"/>
<accession>A0A0T5PF89</accession>
<keyword evidence="3" id="KW-1185">Reference proteome</keyword>
<dbReference type="EMBL" id="LAXI01000001">
    <property type="protein sequence ID" value="KRS19738.1"/>
    <property type="molecule type" value="Genomic_DNA"/>
</dbReference>
<dbReference type="Pfam" id="PF11367">
    <property type="entry name" value="Tail_completion_gp17"/>
    <property type="match status" value="1"/>
</dbReference>
<evidence type="ECO:0000313" key="3">
    <source>
        <dbReference type="Proteomes" id="UP000051401"/>
    </source>
</evidence>